<dbReference type="PANTHER" id="PTHR33985">
    <property type="entry name" value="OS02G0491300 PROTEIN-RELATED"/>
    <property type="match status" value="1"/>
</dbReference>
<keyword evidence="2" id="KW-1185">Reference proteome</keyword>
<organism evidence="1 2">
    <name type="scientific">Forsythia ovata</name>
    <dbReference type="NCBI Taxonomy" id="205694"/>
    <lineage>
        <taxon>Eukaryota</taxon>
        <taxon>Viridiplantae</taxon>
        <taxon>Streptophyta</taxon>
        <taxon>Embryophyta</taxon>
        <taxon>Tracheophyta</taxon>
        <taxon>Spermatophyta</taxon>
        <taxon>Magnoliopsida</taxon>
        <taxon>eudicotyledons</taxon>
        <taxon>Gunneridae</taxon>
        <taxon>Pentapetalae</taxon>
        <taxon>asterids</taxon>
        <taxon>lamiids</taxon>
        <taxon>Lamiales</taxon>
        <taxon>Oleaceae</taxon>
        <taxon>Forsythieae</taxon>
        <taxon>Forsythia</taxon>
    </lineage>
</organism>
<dbReference type="Proteomes" id="UP001604277">
    <property type="component" value="Unassembled WGS sequence"/>
</dbReference>
<dbReference type="PANTHER" id="PTHR33985:SF35">
    <property type="entry name" value="FASCICLIN-LIKE ARABINOGALACTAN PROTEIN 21"/>
    <property type="match status" value="1"/>
</dbReference>
<protein>
    <submittedName>
        <fullName evidence="1">Fasciclin-like arabinogalactan protein 21</fullName>
    </submittedName>
</protein>
<evidence type="ECO:0000313" key="1">
    <source>
        <dbReference type="EMBL" id="KAL2482292.1"/>
    </source>
</evidence>
<name>A0ABD1R1H0_9LAMI</name>
<proteinExistence type="predicted"/>
<dbReference type="EMBL" id="JBFOLJ010000013">
    <property type="protein sequence ID" value="KAL2482292.1"/>
    <property type="molecule type" value="Genomic_DNA"/>
</dbReference>
<dbReference type="InterPro" id="IPR052806">
    <property type="entry name" value="Fasciclin-like_AGP"/>
</dbReference>
<sequence>MAVDLASLPKGIELLTMEKGQSLVITTADDGSQLTPMRTNYMKIKDFDMVYNKKIVVHGLSIPFPRFNSPEMGFTETEKSRISVFENGEVFDMMVKRVVARRRRATEMRVGEAR</sequence>
<comment type="caution">
    <text evidence="1">The sequence shown here is derived from an EMBL/GenBank/DDBJ whole genome shotgun (WGS) entry which is preliminary data.</text>
</comment>
<accession>A0ABD1R1H0</accession>
<dbReference type="AlphaFoldDB" id="A0ABD1R1H0"/>
<gene>
    <name evidence="1" type="ORF">Fot_43736</name>
</gene>
<evidence type="ECO:0000313" key="2">
    <source>
        <dbReference type="Proteomes" id="UP001604277"/>
    </source>
</evidence>
<reference evidence="2" key="1">
    <citation type="submission" date="2024-07" db="EMBL/GenBank/DDBJ databases">
        <title>Two chromosome-level genome assemblies of Korean endemic species Abeliophyllum distichum and Forsythia ovata (Oleaceae).</title>
        <authorList>
            <person name="Jang H."/>
        </authorList>
    </citation>
    <scope>NUCLEOTIDE SEQUENCE [LARGE SCALE GENOMIC DNA]</scope>
</reference>